<dbReference type="GO" id="GO:0005813">
    <property type="term" value="C:centrosome"/>
    <property type="evidence" value="ECO:0007669"/>
    <property type="project" value="TreeGrafter"/>
</dbReference>
<feature type="coiled-coil region" evidence="1">
    <location>
        <begin position="485"/>
        <end position="512"/>
    </location>
</feature>
<feature type="compositionally biased region" description="Low complexity" evidence="2">
    <location>
        <begin position="1310"/>
        <end position="1320"/>
    </location>
</feature>
<keyword evidence="1" id="KW-0175">Coiled coil</keyword>
<evidence type="ECO:0000256" key="2">
    <source>
        <dbReference type="SAM" id="MobiDB-lite"/>
    </source>
</evidence>
<feature type="compositionally biased region" description="Polar residues" evidence="2">
    <location>
        <begin position="1277"/>
        <end position="1301"/>
    </location>
</feature>
<evidence type="ECO:0000256" key="1">
    <source>
        <dbReference type="SAM" id="Coils"/>
    </source>
</evidence>
<evidence type="ECO:0008006" key="6">
    <source>
        <dbReference type="Google" id="ProtNLM"/>
    </source>
</evidence>
<gene>
    <name evidence="3" type="ORF">OVA965_LOCUS14109</name>
    <name evidence="4" type="ORF">TMI583_LOCUS14112</name>
</gene>
<feature type="compositionally biased region" description="Basic and acidic residues" evidence="2">
    <location>
        <begin position="1862"/>
        <end position="1878"/>
    </location>
</feature>
<feature type="region of interest" description="Disordered" evidence="2">
    <location>
        <begin position="1277"/>
        <end position="1349"/>
    </location>
</feature>
<comment type="caution">
    <text evidence="4">The sequence shown here is derived from an EMBL/GenBank/DDBJ whole genome shotgun (WGS) entry which is preliminary data.</text>
</comment>
<feature type="compositionally biased region" description="Polar residues" evidence="2">
    <location>
        <begin position="1321"/>
        <end position="1335"/>
    </location>
</feature>
<evidence type="ECO:0000313" key="3">
    <source>
        <dbReference type="EMBL" id="CAF0991720.1"/>
    </source>
</evidence>
<dbReference type="Proteomes" id="UP000682733">
    <property type="component" value="Unassembled WGS sequence"/>
</dbReference>
<feature type="region of interest" description="Disordered" evidence="2">
    <location>
        <begin position="955"/>
        <end position="979"/>
    </location>
</feature>
<feature type="region of interest" description="Disordered" evidence="2">
    <location>
        <begin position="1738"/>
        <end position="1760"/>
    </location>
</feature>
<evidence type="ECO:0000313" key="5">
    <source>
        <dbReference type="Proteomes" id="UP000682733"/>
    </source>
</evidence>
<feature type="compositionally biased region" description="Basic residues" evidence="2">
    <location>
        <begin position="1913"/>
        <end position="1926"/>
    </location>
</feature>
<feature type="region of interest" description="Disordered" evidence="2">
    <location>
        <begin position="1643"/>
        <end position="1687"/>
    </location>
</feature>
<proteinExistence type="predicted"/>
<reference evidence="4" key="1">
    <citation type="submission" date="2021-02" db="EMBL/GenBank/DDBJ databases">
        <authorList>
            <person name="Nowell W R."/>
        </authorList>
    </citation>
    <scope>NUCLEOTIDE SEQUENCE</scope>
</reference>
<feature type="compositionally biased region" description="Low complexity" evidence="2">
    <location>
        <begin position="1336"/>
        <end position="1347"/>
    </location>
</feature>
<feature type="compositionally biased region" description="Low complexity" evidence="2">
    <location>
        <begin position="912"/>
        <end position="926"/>
    </location>
</feature>
<feature type="region of interest" description="Disordered" evidence="2">
    <location>
        <begin position="834"/>
        <end position="853"/>
    </location>
</feature>
<feature type="region of interest" description="Disordered" evidence="2">
    <location>
        <begin position="1906"/>
        <end position="1926"/>
    </location>
</feature>
<feature type="compositionally biased region" description="Low complexity" evidence="2">
    <location>
        <begin position="1738"/>
        <end position="1758"/>
    </location>
</feature>
<dbReference type="EMBL" id="CAJNOK010006039">
    <property type="protein sequence ID" value="CAF0991720.1"/>
    <property type="molecule type" value="Genomic_DNA"/>
</dbReference>
<dbReference type="GO" id="GO:0046599">
    <property type="term" value="P:regulation of centriole replication"/>
    <property type="evidence" value="ECO:0007669"/>
    <property type="project" value="TreeGrafter"/>
</dbReference>
<dbReference type="GO" id="GO:0005814">
    <property type="term" value="C:centriole"/>
    <property type="evidence" value="ECO:0007669"/>
    <property type="project" value="TreeGrafter"/>
</dbReference>
<feature type="region of interest" description="Disordered" evidence="2">
    <location>
        <begin position="897"/>
        <end position="926"/>
    </location>
</feature>
<protein>
    <recommendedName>
        <fullName evidence="6">ALMS motif domain-containing protein</fullName>
    </recommendedName>
</protein>
<feature type="compositionally biased region" description="Low complexity" evidence="2">
    <location>
        <begin position="1649"/>
        <end position="1669"/>
    </location>
</feature>
<sequence>MKSLLISTSQQEKLLHDETERRRTLRLLQLRQTEKQRAASLRQNVTKEKKKQTYLLIKQLQSDWLQQKVEINENLEYQFRENLMEMGKSHQAAIDQPDYEKQWLQKTVENDSKAIERGQYALDKLHTDQMNTENDRNLHLLHRKAALELEKIRSQNIAKLPLPDDPLRDLQSKPTTIVTVHDPYNFTTTRYHLEERLVNKEDDQEVKPKDALIEQERVDDFLNDKHRLWSEQQEKARVRGENALKKEVIDNAYDNVLEDLNKLERQDRERRQKEKNIFLPPWRREEERQERQRKMETAFEQVYQDKNKKQPVPIVLMNDGEEDDEDIAEHDRTLTPGNDEKDVQQYRMTTVASTTTNKNPTPTVAIMTENEFDLDSTMNGAEATLADPTLATLHNLQTPVFFMPESGQPQQQNMQRLMQKIERQRQDAYKRSLIEIEIEEHQHEQSPLQNHKTPKHLVVSPGYLETSSVTSSFAGVEKTRISTMVDGSHSQMNEADEKRKQLELRKQSLEEQICLLSERERAIDILSSMKQEQPLVPASSSSAMSTSSVSNHDCSIESLLLNYKNNFNHQATATTTTTSSSQNLVNHQPLDLKDDWNFVQAVSAIVSTSEDEEGESSSSATPTISRLRLDRYDSHSSEDRDHSLEELISRLKATQNKDQQPQNDPLSILKNCMRQQQRLDYHDSHSTDERDLSVESYIQPPTTITTTGENNVQPQPDCLSVNQTLERILHSLKAHTVVTEPVIVDDFVDDALSEDTSSVVSNDPRRSDTNILNLLLVQDQNEQQQQITSPTKADIDEIQTRFQKEKRLIEQELEMIRQEREMILHQNRQNMNGQTFFSKQDDSSSRIPLAPPPPPPSILRSKITGDIQHIHELSTIQEVDTPVSSRNTTFQHYYQSPFKSATNDPPLERISSADNSVDISTSSSSGSLAASFRSLNKKTKKTSVIPLPVDLKTSGIPAGGYSSGLERDDSGISLNGGTRSTATRLSTATLVKSSTTASSGIGSMINANGGQYNTALANNDNQEMSTTNRIRTITNDSTTNSTTVNTNSGNQNSQITPRSDDSLSHMSSVSKKWRDILANECNSNTSATVPTIVPNAIENQKQTSPIPQQQQQYSNFQQLFDLDRFMQKKSELTHSFGFTASHEQQQQNLTKISPQINANTIGKAELQTPVLPSVSRATSSSSIHQTQEQLLREQYSNEECDLMSLLKVHEYLTKQHTTVLKSDNGHSSSPVPFINSTVTQLSSFDDELNSPLYRKPHHQNSASTLTSVTYRSSLINNNHATSSSDNNRKQSFSSHTSSQTAPVAFKKDTPQQQSPSNNSSFLNDIQHLSSPNTFETSMTSSRSPSSKKPVDTLSYLIEQNQLAMNRLVSLEPVVDKSFSTSVGSKQPTKILDFSASSSKQEEKADLNSTVYSSASVRQVEYESGLLTTFDMNNQNQQTIMITNTTNSSLYQSKTPDSYTLTPETRQMIAQVFGDEKIPITVEEQTEAIEKKEQLSGTTNEVIKEFSKNCSASAMTEVKTTSSESILETGSLATFDFLNNNHLSIDIYPKIDLDEKGIMDEPSITLPSNSYRSLSSNGQHLKNSSVQRNSHMNSVNSLPGQMKKCCSSPLSDKTSACTTPSLSPIKADYSQRQTPHLIENRLNGTSTPLISSHQHQHQQTIRQSITTSSDSSHHHKHKTKTNKNNESLLSFEKHELSAGGGLASDESEIKSLDHSPIRHNTENDWSYFITVNEQLELPKSLPVNGSPSSSSMSSSISVNSKKKSETHIGGVEFFVHDNLTPAQIALPSLQSSLISKRSDFLQSSQKRVEDIKNKDYSKTIKLPIPSSSSSSSSPSSLSSDEKPKSSVKANSVLQTKIIETDADERRRRSKESKERSKRLYEQLSEVQEKKKFNETRQQAQTYRQRMNEFQQTVLKKKTTNGGINKKK</sequence>
<feature type="region of interest" description="Disordered" evidence="2">
    <location>
        <begin position="1818"/>
        <end position="1878"/>
    </location>
</feature>
<dbReference type="PANTHER" id="PTHR21553">
    <property type="entry name" value="ALMS1-RELATED"/>
    <property type="match status" value="1"/>
</dbReference>
<feature type="region of interest" description="Disordered" evidence="2">
    <location>
        <begin position="1035"/>
        <end position="1065"/>
    </location>
</feature>
<dbReference type="Proteomes" id="UP000677228">
    <property type="component" value="Unassembled WGS sequence"/>
</dbReference>
<organism evidence="4 5">
    <name type="scientific">Didymodactylos carnosus</name>
    <dbReference type="NCBI Taxonomy" id="1234261"/>
    <lineage>
        <taxon>Eukaryota</taxon>
        <taxon>Metazoa</taxon>
        <taxon>Spiralia</taxon>
        <taxon>Gnathifera</taxon>
        <taxon>Rotifera</taxon>
        <taxon>Eurotatoria</taxon>
        <taxon>Bdelloidea</taxon>
        <taxon>Philodinida</taxon>
        <taxon>Philodinidae</taxon>
        <taxon>Didymodactylos</taxon>
    </lineage>
</organism>
<evidence type="ECO:0000313" key="4">
    <source>
        <dbReference type="EMBL" id="CAF3761765.1"/>
    </source>
</evidence>
<name>A0A8S2IVK6_9BILA</name>
<dbReference type="PANTHER" id="PTHR21553:SF26">
    <property type="entry name" value="ALMS MOTIF DOMAIN-CONTAINING PROTEIN"/>
    <property type="match status" value="1"/>
</dbReference>
<accession>A0A8S2IVK6</accession>
<feature type="compositionally biased region" description="Low complexity" evidence="2">
    <location>
        <begin position="1818"/>
        <end position="1837"/>
    </location>
</feature>
<dbReference type="EMBL" id="CAJOBA010006046">
    <property type="protein sequence ID" value="CAF3761765.1"/>
    <property type="molecule type" value="Genomic_DNA"/>
</dbReference>
<feature type="compositionally biased region" description="Low complexity" evidence="2">
    <location>
        <begin position="1035"/>
        <end position="1053"/>
    </location>
</feature>
<dbReference type="GO" id="GO:0005829">
    <property type="term" value="C:cytosol"/>
    <property type="evidence" value="ECO:0007669"/>
    <property type="project" value="TreeGrafter"/>
</dbReference>